<accession>A0A1G2BW01</accession>
<feature type="domain" description="DUF559" evidence="1">
    <location>
        <begin position="14"/>
        <end position="117"/>
    </location>
</feature>
<comment type="caution">
    <text evidence="2">The sequence shown here is derived from an EMBL/GenBank/DDBJ whole genome shotgun (WGS) entry which is preliminary data.</text>
</comment>
<protein>
    <recommendedName>
        <fullName evidence="1">DUF559 domain-containing protein</fullName>
    </recommendedName>
</protein>
<dbReference type="Pfam" id="PF04480">
    <property type="entry name" value="DUF559"/>
    <property type="match status" value="1"/>
</dbReference>
<dbReference type="InterPro" id="IPR011335">
    <property type="entry name" value="Restrct_endonuc-II-like"/>
</dbReference>
<evidence type="ECO:0000259" key="1">
    <source>
        <dbReference type="Pfam" id="PF04480"/>
    </source>
</evidence>
<name>A0A1G2BW01_9BACT</name>
<sequence>MKRKYKLFNSKSSTSLRRRLRSNFTKSEELIWRIVRNNHLGFKFRRQYGIGAFVVDFCSPELKLIVEIDGETHYNDVNYIKDQQRQKYLENVGFTVKRYTGEYVLNNPEGLHDDLKAFCGQISHSEPSPYPLPGRERGL</sequence>
<organism evidence="2 3">
    <name type="scientific">Candidatus Komeilibacteria bacterium RIFCSPLOWO2_02_FULL_48_11</name>
    <dbReference type="NCBI Taxonomy" id="1798553"/>
    <lineage>
        <taxon>Bacteria</taxon>
        <taxon>Candidatus Komeiliibacteriota</taxon>
    </lineage>
</organism>
<reference evidence="2 3" key="1">
    <citation type="journal article" date="2016" name="Nat. Commun.">
        <title>Thousands of microbial genomes shed light on interconnected biogeochemical processes in an aquifer system.</title>
        <authorList>
            <person name="Anantharaman K."/>
            <person name="Brown C.T."/>
            <person name="Hug L.A."/>
            <person name="Sharon I."/>
            <person name="Castelle C.J."/>
            <person name="Probst A.J."/>
            <person name="Thomas B.C."/>
            <person name="Singh A."/>
            <person name="Wilkins M.J."/>
            <person name="Karaoz U."/>
            <person name="Brodie E.L."/>
            <person name="Williams K.H."/>
            <person name="Hubbard S.S."/>
            <person name="Banfield J.F."/>
        </authorList>
    </citation>
    <scope>NUCLEOTIDE SEQUENCE [LARGE SCALE GENOMIC DNA]</scope>
</reference>
<gene>
    <name evidence="2" type="ORF">A3H70_00865</name>
</gene>
<dbReference type="PANTHER" id="PTHR38590:SF1">
    <property type="entry name" value="BLL0828 PROTEIN"/>
    <property type="match status" value="1"/>
</dbReference>
<dbReference type="Gene3D" id="3.40.960.10">
    <property type="entry name" value="VSR Endonuclease"/>
    <property type="match status" value="1"/>
</dbReference>
<evidence type="ECO:0000313" key="3">
    <source>
        <dbReference type="Proteomes" id="UP000178109"/>
    </source>
</evidence>
<dbReference type="EMBL" id="MHKO01000016">
    <property type="protein sequence ID" value="OGY92729.1"/>
    <property type="molecule type" value="Genomic_DNA"/>
</dbReference>
<evidence type="ECO:0000313" key="2">
    <source>
        <dbReference type="EMBL" id="OGY92729.1"/>
    </source>
</evidence>
<dbReference type="Proteomes" id="UP000178109">
    <property type="component" value="Unassembled WGS sequence"/>
</dbReference>
<dbReference type="InterPro" id="IPR047216">
    <property type="entry name" value="Endonuclease_DUF559_bact"/>
</dbReference>
<dbReference type="SUPFAM" id="SSF52980">
    <property type="entry name" value="Restriction endonuclease-like"/>
    <property type="match status" value="1"/>
</dbReference>
<dbReference type="PANTHER" id="PTHR38590">
    <property type="entry name" value="BLL0828 PROTEIN"/>
    <property type="match status" value="1"/>
</dbReference>
<dbReference type="AlphaFoldDB" id="A0A1G2BW01"/>
<dbReference type="InterPro" id="IPR007569">
    <property type="entry name" value="DUF559"/>
</dbReference>
<proteinExistence type="predicted"/>
<dbReference type="STRING" id="1798553.A3H70_00865"/>
<dbReference type="CDD" id="cd01038">
    <property type="entry name" value="Endonuclease_DUF559"/>
    <property type="match status" value="1"/>
</dbReference>